<feature type="signal peptide" evidence="1">
    <location>
        <begin position="1"/>
        <end position="25"/>
    </location>
</feature>
<evidence type="ECO:0000313" key="3">
    <source>
        <dbReference type="Proteomes" id="UP000662074"/>
    </source>
</evidence>
<evidence type="ECO:0000313" key="2">
    <source>
        <dbReference type="EMBL" id="GGI49476.1"/>
    </source>
</evidence>
<name>A0A917MZX3_9SPHI</name>
<protein>
    <recommendedName>
        <fullName evidence="4">Lipoprotein</fullName>
    </recommendedName>
</protein>
<dbReference type="RefSeq" id="WP_188413782.1">
    <property type="nucleotide sequence ID" value="NZ_BMDO01000001.1"/>
</dbReference>
<reference evidence="2" key="1">
    <citation type="journal article" date="2014" name="Int. J. Syst. Evol. Microbiol.">
        <title>Complete genome sequence of Corynebacterium casei LMG S-19264T (=DSM 44701T), isolated from a smear-ripened cheese.</title>
        <authorList>
            <consortium name="US DOE Joint Genome Institute (JGI-PGF)"/>
            <person name="Walter F."/>
            <person name="Albersmeier A."/>
            <person name="Kalinowski J."/>
            <person name="Ruckert C."/>
        </authorList>
    </citation>
    <scope>NUCLEOTIDE SEQUENCE</scope>
    <source>
        <strain evidence="2">CCM 8711</strain>
    </source>
</reference>
<accession>A0A917MZX3</accession>
<evidence type="ECO:0008006" key="4">
    <source>
        <dbReference type="Google" id="ProtNLM"/>
    </source>
</evidence>
<keyword evidence="1" id="KW-0732">Signal</keyword>
<sequence>MILKTVTGVLLAMVLFGCNKGSATATDLPDFVIYLQMPSVTGETLSVYYTDPSSANLVSLKIKSVAGQQGDYSDEVPSGNFVSKYLFEVCQKKGVRNFIVRFHRNGLTEDHQLFINFQSIPSGGFNIPDASIDGKALTKLPDSDYNTNAHYSTGFKYER</sequence>
<feature type="chain" id="PRO_5037410900" description="Lipoprotein" evidence="1">
    <location>
        <begin position="26"/>
        <end position="159"/>
    </location>
</feature>
<dbReference type="Proteomes" id="UP000662074">
    <property type="component" value="Unassembled WGS sequence"/>
</dbReference>
<proteinExistence type="predicted"/>
<dbReference type="EMBL" id="BMDO01000001">
    <property type="protein sequence ID" value="GGI49476.1"/>
    <property type="molecule type" value="Genomic_DNA"/>
</dbReference>
<evidence type="ECO:0000256" key="1">
    <source>
        <dbReference type="SAM" id="SignalP"/>
    </source>
</evidence>
<gene>
    <name evidence="2" type="ORF">GCM10011425_06880</name>
</gene>
<keyword evidence="3" id="KW-1185">Reference proteome</keyword>
<reference evidence="2" key="2">
    <citation type="submission" date="2020-09" db="EMBL/GenBank/DDBJ databases">
        <authorList>
            <person name="Sun Q."/>
            <person name="Sedlacek I."/>
        </authorList>
    </citation>
    <scope>NUCLEOTIDE SEQUENCE</scope>
    <source>
        <strain evidence="2">CCM 8711</strain>
    </source>
</reference>
<dbReference type="PROSITE" id="PS51257">
    <property type="entry name" value="PROKAR_LIPOPROTEIN"/>
    <property type="match status" value="1"/>
</dbReference>
<comment type="caution">
    <text evidence="2">The sequence shown here is derived from an EMBL/GenBank/DDBJ whole genome shotgun (WGS) entry which is preliminary data.</text>
</comment>
<organism evidence="2 3">
    <name type="scientific">Mucilaginibacter galii</name>
    <dbReference type="NCBI Taxonomy" id="2005073"/>
    <lineage>
        <taxon>Bacteria</taxon>
        <taxon>Pseudomonadati</taxon>
        <taxon>Bacteroidota</taxon>
        <taxon>Sphingobacteriia</taxon>
        <taxon>Sphingobacteriales</taxon>
        <taxon>Sphingobacteriaceae</taxon>
        <taxon>Mucilaginibacter</taxon>
    </lineage>
</organism>
<dbReference type="AlphaFoldDB" id="A0A917MZX3"/>